<keyword evidence="3 11" id="KW-0547">Nucleotide-binding</keyword>
<dbReference type="PROSITE" id="PS50002">
    <property type="entry name" value="SH3"/>
    <property type="match status" value="1"/>
</dbReference>
<dbReference type="CDD" id="cd00174">
    <property type="entry name" value="SH3"/>
    <property type="match status" value="1"/>
</dbReference>
<evidence type="ECO:0000256" key="7">
    <source>
        <dbReference type="ARBA" id="ARBA00023137"/>
    </source>
</evidence>
<evidence type="ECO:0000256" key="10">
    <source>
        <dbReference type="PROSITE-ProRule" id="PRU00192"/>
    </source>
</evidence>
<organism evidence="17 18">
    <name type="scientific">Geodia barretti</name>
    <name type="common">Barrett's horny sponge</name>
    <dbReference type="NCBI Taxonomy" id="519541"/>
    <lineage>
        <taxon>Eukaryota</taxon>
        <taxon>Metazoa</taxon>
        <taxon>Porifera</taxon>
        <taxon>Demospongiae</taxon>
        <taxon>Heteroscleromorpha</taxon>
        <taxon>Tetractinellida</taxon>
        <taxon>Astrophorina</taxon>
        <taxon>Geodiidae</taxon>
        <taxon>Geodia</taxon>
    </lineage>
</organism>
<dbReference type="InterPro" id="IPR011009">
    <property type="entry name" value="Kinase-like_dom_sf"/>
</dbReference>
<dbReference type="EMBL" id="CASHTH010001979">
    <property type="protein sequence ID" value="CAI8022839.1"/>
    <property type="molecule type" value="Genomic_DNA"/>
</dbReference>
<dbReference type="Pfam" id="PF07714">
    <property type="entry name" value="PK_Tyr_Ser-Thr"/>
    <property type="match status" value="1"/>
</dbReference>
<dbReference type="PROSITE" id="PS00109">
    <property type="entry name" value="PROTEIN_KINASE_TYR"/>
    <property type="match status" value="1"/>
</dbReference>
<accession>A0AA35WJM6</accession>
<sequence length="852" mass="94220">MGNAKSSGSSVASIDRKRTVNKRTGGKTKTEEGQPSWQPPGVLRSYTCVDTELPGASDRANGTHHHLNHHGNGLEDEDPHSSTITHSNRWGSLENLLTAGGGEEDDPDLYIAKHSYTTDQAGQLSIKKGDKLKVSRKSENSDWCEATSVRGEIGWVPTSYIAKVDSLEKHSWFHGNITRAEAELSLSSGINGSFLVRESESKPGQFSISLRYDGRVFHYRIHFDAGAKCYVTPESKFDTLAKLVVHHSKNPDGLTTTLHYPAPNPRKPPIYSISHDVDQWEINRSDIEMGQKLGGGQYGEVYKASLKKQHIYVAVKTFKEETMEAEEFLKEAAIMKAVRHPNLVQLLGVCTRELPFFIVTEYMVKGNLLDYLRGNDGKDIEAVTLVYMAQQVASAMAYLESKNMIHRDLAARNCLVGEHYLIKVADFGLSRLMESDVYNAREGAKFPIKWTAPEALAYNKFSIRSDVWAFGVLLWELATYGMSPYPGVELSQVYELLESGYRMQRPEGCPQPVYDMMHKCWEWAPEDRPSFKTLSDTLNGMSDINEAVEAVLRGDEATPTRLDSISVSEIPPPVPNTPRPRPTIPQPLHNEDSARPLPAKPSHSHFHRALPAPPPISRTKDMEGRSISPNSGMLARVSETSPPLPPNRPGSPHSGNTANHHIASSKPPPPRRPQIPLKMNHTSPPPPPSDRPAPPRRPKPPLPRRPSNLSTSVSPPPPLPPNKPRGIVPRQDSSSSVTSYNVDLTPSGTAQDMIVNLQQSAPDILAAMHNRYSGVPQFLEALADLTESIVNTAQSTPSTKSIAFRRAVTSLRGEFGYLRDVKGPLWQRNEEKVTKCVNDIVSQVSQLSSHLG</sequence>
<dbReference type="Gene3D" id="1.10.510.10">
    <property type="entry name" value="Transferase(Phosphotransferase) domain 1"/>
    <property type="match status" value="1"/>
</dbReference>
<reference evidence="17" key="1">
    <citation type="submission" date="2023-03" db="EMBL/GenBank/DDBJ databases">
        <authorList>
            <person name="Steffen K."/>
            <person name="Cardenas P."/>
        </authorList>
    </citation>
    <scope>NUCLEOTIDE SEQUENCE</scope>
</reference>
<dbReference type="AlphaFoldDB" id="A0AA35WJM6"/>
<dbReference type="Pfam" id="PF00018">
    <property type="entry name" value="SH3_1"/>
    <property type="match status" value="1"/>
</dbReference>
<name>A0AA35WJM6_GEOBA</name>
<feature type="region of interest" description="Disordered" evidence="13">
    <location>
        <begin position="555"/>
        <end position="744"/>
    </location>
</feature>
<comment type="catalytic activity">
    <reaction evidence="8 12">
        <text>L-tyrosyl-[protein] + ATP = O-phospho-L-tyrosyl-[protein] + ADP + H(+)</text>
        <dbReference type="Rhea" id="RHEA:10596"/>
        <dbReference type="Rhea" id="RHEA-COMP:10136"/>
        <dbReference type="Rhea" id="RHEA-COMP:20101"/>
        <dbReference type="ChEBI" id="CHEBI:15378"/>
        <dbReference type="ChEBI" id="CHEBI:30616"/>
        <dbReference type="ChEBI" id="CHEBI:46858"/>
        <dbReference type="ChEBI" id="CHEBI:61978"/>
        <dbReference type="ChEBI" id="CHEBI:456216"/>
        <dbReference type="EC" id="2.7.10.2"/>
    </reaction>
</comment>
<dbReference type="EC" id="2.7.10.2" evidence="12"/>
<dbReference type="InterPro" id="IPR035837">
    <property type="entry name" value="ABL_SH2"/>
</dbReference>
<evidence type="ECO:0000256" key="6">
    <source>
        <dbReference type="ARBA" id="ARBA00022999"/>
    </source>
</evidence>
<keyword evidence="1 10" id="KW-0728">SH3 domain</keyword>
<evidence type="ECO:0000313" key="17">
    <source>
        <dbReference type="EMBL" id="CAI8022839.1"/>
    </source>
</evidence>
<dbReference type="SMART" id="SM00252">
    <property type="entry name" value="SH2"/>
    <property type="match status" value="1"/>
</dbReference>
<dbReference type="Gene3D" id="3.30.505.10">
    <property type="entry name" value="SH2 domain"/>
    <property type="match status" value="1"/>
</dbReference>
<dbReference type="PROSITE" id="PS00107">
    <property type="entry name" value="PROTEIN_KINASE_ATP"/>
    <property type="match status" value="1"/>
</dbReference>
<keyword evidence="4 12" id="KW-0418">Kinase</keyword>
<feature type="domain" description="SH3" evidence="15">
    <location>
        <begin position="105"/>
        <end position="166"/>
    </location>
</feature>
<evidence type="ECO:0000256" key="4">
    <source>
        <dbReference type="ARBA" id="ARBA00022777"/>
    </source>
</evidence>
<dbReference type="PRINTS" id="PR00401">
    <property type="entry name" value="SH2DOMAIN"/>
</dbReference>
<dbReference type="InterPro" id="IPR036028">
    <property type="entry name" value="SH3-like_dom_sf"/>
</dbReference>
<keyword evidence="6 9" id="KW-0727">SH2 domain</keyword>
<dbReference type="InterPro" id="IPR008266">
    <property type="entry name" value="Tyr_kinase_AS"/>
</dbReference>
<dbReference type="FunFam" id="1.10.510.10:FF:000554">
    <property type="entry name" value="Predicted protein"/>
    <property type="match status" value="1"/>
</dbReference>
<dbReference type="SMART" id="SM00326">
    <property type="entry name" value="SH3"/>
    <property type="match status" value="1"/>
</dbReference>
<dbReference type="InterPro" id="IPR000719">
    <property type="entry name" value="Prot_kinase_dom"/>
</dbReference>
<feature type="compositionally biased region" description="Pro residues" evidence="13">
    <location>
        <begin position="570"/>
        <end position="585"/>
    </location>
</feature>
<protein>
    <recommendedName>
        <fullName evidence="12">Tyrosine-protein kinase</fullName>
        <ecNumber evidence="12">2.7.10.2</ecNumber>
    </recommendedName>
</protein>
<evidence type="ECO:0000256" key="12">
    <source>
        <dbReference type="RuleBase" id="RU362096"/>
    </source>
</evidence>
<dbReference type="InterPro" id="IPR020635">
    <property type="entry name" value="Tyr_kinase_cat_dom"/>
</dbReference>
<dbReference type="SUPFAM" id="SSF56112">
    <property type="entry name" value="Protein kinase-like (PK-like)"/>
    <property type="match status" value="1"/>
</dbReference>
<dbReference type="PANTHER" id="PTHR24418">
    <property type="entry name" value="TYROSINE-PROTEIN KINASE"/>
    <property type="match status" value="1"/>
</dbReference>
<evidence type="ECO:0000313" key="18">
    <source>
        <dbReference type="Proteomes" id="UP001174909"/>
    </source>
</evidence>
<feature type="compositionally biased region" description="Pro residues" evidence="13">
    <location>
        <begin position="714"/>
        <end position="723"/>
    </location>
</feature>
<dbReference type="PRINTS" id="PR00109">
    <property type="entry name" value="TYRKINASE"/>
</dbReference>
<evidence type="ECO:0000256" key="9">
    <source>
        <dbReference type="PROSITE-ProRule" id="PRU00191"/>
    </source>
</evidence>
<evidence type="ECO:0000259" key="14">
    <source>
        <dbReference type="PROSITE" id="PS50001"/>
    </source>
</evidence>
<dbReference type="PROSITE" id="PS50011">
    <property type="entry name" value="PROTEIN_KINASE_DOM"/>
    <property type="match status" value="1"/>
</dbReference>
<keyword evidence="2 12" id="KW-0808">Transferase</keyword>
<feature type="domain" description="SH2" evidence="14">
    <location>
        <begin position="172"/>
        <end position="262"/>
    </location>
</feature>
<dbReference type="CDD" id="cd09935">
    <property type="entry name" value="SH2_ABL"/>
    <property type="match status" value="1"/>
</dbReference>
<dbReference type="PROSITE" id="PS50001">
    <property type="entry name" value="SH2"/>
    <property type="match status" value="1"/>
</dbReference>
<feature type="domain" description="Protein kinase" evidence="16">
    <location>
        <begin position="287"/>
        <end position="538"/>
    </location>
</feature>
<keyword evidence="18" id="KW-1185">Reference proteome</keyword>
<evidence type="ECO:0000256" key="3">
    <source>
        <dbReference type="ARBA" id="ARBA00022741"/>
    </source>
</evidence>
<evidence type="ECO:0000259" key="15">
    <source>
        <dbReference type="PROSITE" id="PS50002"/>
    </source>
</evidence>
<evidence type="ECO:0000256" key="13">
    <source>
        <dbReference type="SAM" id="MobiDB-lite"/>
    </source>
</evidence>
<dbReference type="InterPro" id="IPR017441">
    <property type="entry name" value="Protein_kinase_ATP_BS"/>
</dbReference>
<feature type="compositionally biased region" description="Polar residues" evidence="13">
    <location>
        <begin position="1"/>
        <end position="12"/>
    </location>
</feature>
<feature type="compositionally biased region" description="Pro residues" evidence="13">
    <location>
        <begin position="683"/>
        <end position="692"/>
    </location>
</feature>
<dbReference type="SUPFAM" id="SSF55550">
    <property type="entry name" value="SH2 domain"/>
    <property type="match status" value="1"/>
</dbReference>
<evidence type="ECO:0000256" key="1">
    <source>
        <dbReference type="ARBA" id="ARBA00022443"/>
    </source>
</evidence>
<dbReference type="GO" id="GO:0005524">
    <property type="term" value="F:ATP binding"/>
    <property type="evidence" value="ECO:0007669"/>
    <property type="project" value="UniProtKB-UniRule"/>
</dbReference>
<evidence type="ECO:0000256" key="2">
    <source>
        <dbReference type="ARBA" id="ARBA00022679"/>
    </source>
</evidence>
<keyword evidence="5 11" id="KW-0067">ATP-binding</keyword>
<evidence type="ECO:0000259" key="16">
    <source>
        <dbReference type="PROSITE" id="PS50011"/>
    </source>
</evidence>
<feature type="binding site" evidence="11">
    <location>
        <position position="316"/>
    </location>
    <ligand>
        <name>ATP</name>
        <dbReference type="ChEBI" id="CHEBI:30616"/>
    </ligand>
</feature>
<comment type="similarity">
    <text evidence="12">Belongs to the protein kinase superfamily. Tyr protein kinase family.</text>
</comment>
<dbReference type="InterPro" id="IPR050198">
    <property type="entry name" value="Non-receptor_tyrosine_kinases"/>
</dbReference>
<dbReference type="InterPro" id="IPR001245">
    <property type="entry name" value="Ser-Thr/Tyr_kinase_cat_dom"/>
</dbReference>
<evidence type="ECO:0000256" key="8">
    <source>
        <dbReference type="ARBA" id="ARBA00051245"/>
    </source>
</evidence>
<dbReference type="SMART" id="SM00219">
    <property type="entry name" value="TyrKc"/>
    <property type="match status" value="1"/>
</dbReference>
<dbReference type="FunFam" id="3.30.200.20:FF:000037">
    <property type="entry name" value="Tyrosine-protein kinase"/>
    <property type="match status" value="1"/>
</dbReference>
<evidence type="ECO:0000256" key="11">
    <source>
        <dbReference type="PROSITE-ProRule" id="PRU10141"/>
    </source>
</evidence>
<dbReference type="InterPro" id="IPR036860">
    <property type="entry name" value="SH2_dom_sf"/>
</dbReference>
<feature type="region of interest" description="Disordered" evidence="13">
    <location>
        <begin position="1"/>
        <end position="87"/>
    </location>
</feature>
<dbReference type="SUPFAM" id="SSF50044">
    <property type="entry name" value="SH3-domain"/>
    <property type="match status" value="1"/>
</dbReference>
<dbReference type="GO" id="GO:0004715">
    <property type="term" value="F:non-membrane spanning protein tyrosine kinase activity"/>
    <property type="evidence" value="ECO:0007669"/>
    <property type="project" value="UniProtKB-EC"/>
</dbReference>
<dbReference type="InterPro" id="IPR001452">
    <property type="entry name" value="SH3_domain"/>
</dbReference>
<dbReference type="FunFam" id="3.30.505.10:FF:000004">
    <property type="entry name" value="Tyrosine-protein kinase"/>
    <property type="match status" value="1"/>
</dbReference>
<dbReference type="Pfam" id="PF00017">
    <property type="entry name" value="SH2"/>
    <property type="match status" value="1"/>
</dbReference>
<dbReference type="InterPro" id="IPR000980">
    <property type="entry name" value="SH2"/>
</dbReference>
<keyword evidence="7 12" id="KW-0829">Tyrosine-protein kinase</keyword>
<feature type="compositionally biased region" description="Polar residues" evidence="13">
    <location>
        <begin position="731"/>
        <end position="744"/>
    </location>
</feature>
<dbReference type="Gene3D" id="2.30.30.40">
    <property type="entry name" value="SH3 Domains"/>
    <property type="match status" value="1"/>
</dbReference>
<evidence type="ECO:0000256" key="5">
    <source>
        <dbReference type="ARBA" id="ARBA00022840"/>
    </source>
</evidence>
<comment type="caution">
    <text evidence="17">The sequence shown here is derived from an EMBL/GenBank/DDBJ whole genome shotgun (WGS) entry which is preliminary data.</text>
</comment>
<gene>
    <name evidence="17" type="ORF">GBAR_LOCUS13368</name>
</gene>
<proteinExistence type="inferred from homology"/>
<dbReference type="Proteomes" id="UP001174909">
    <property type="component" value="Unassembled WGS sequence"/>
</dbReference>